<organism evidence="1 2">
    <name type="scientific">Apilactobacillus timberlakei</name>
    <dbReference type="NCBI Taxonomy" id="2008380"/>
    <lineage>
        <taxon>Bacteria</taxon>
        <taxon>Bacillati</taxon>
        <taxon>Bacillota</taxon>
        <taxon>Bacilli</taxon>
        <taxon>Lactobacillales</taxon>
        <taxon>Lactobacillaceae</taxon>
        <taxon>Apilactobacillus</taxon>
    </lineage>
</organism>
<name>A0ABY2YSN0_9LACO</name>
<gene>
    <name evidence="1" type="ORF">DY048_07055</name>
</gene>
<keyword evidence="2" id="KW-1185">Reference proteome</keyword>
<dbReference type="Proteomes" id="UP000767392">
    <property type="component" value="Unassembled WGS sequence"/>
</dbReference>
<evidence type="ECO:0000313" key="2">
    <source>
        <dbReference type="Proteomes" id="UP000767392"/>
    </source>
</evidence>
<dbReference type="RefSeq" id="WP_105988560.1">
    <property type="nucleotide sequence ID" value="NZ_POST01000016.1"/>
</dbReference>
<accession>A0ABY2YSN0</accession>
<comment type="caution">
    <text evidence="1">The sequence shown here is derived from an EMBL/GenBank/DDBJ whole genome shotgun (WGS) entry which is preliminary data.</text>
</comment>
<reference evidence="1 2" key="1">
    <citation type="submission" date="2018-08" db="EMBL/GenBank/DDBJ databases">
        <title>Comparative genomics of wild bee and flower associated Lactobacillus reveals potential adaptation to the bee host.</title>
        <authorList>
            <person name="Vuong H.Q."/>
            <person name="Mcfrederick Q.S."/>
        </authorList>
    </citation>
    <scope>NUCLEOTIDE SEQUENCE [LARGE SCALE GENOMIC DNA]</scope>
    <source>
        <strain evidence="1 2">HV_04</strain>
    </source>
</reference>
<sequence length="85" mass="9903">MFNFLAMLLGLMIFAALIAAMINQLMLRYFAYKSDYINHYLSIKRKQNMLIILTKEMSKMCTTEEIKEIISSQTGVDLNKSKENK</sequence>
<evidence type="ECO:0000313" key="1">
    <source>
        <dbReference type="EMBL" id="TPR12761.1"/>
    </source>
</evidence>
<protein>
    <submittedName>
        <fullName evidence="1">Uncharacterized protein</fullName>
    </submittedName>
</protein>
<dbReference type="EMBL" id="QUAM01000006">
    <property type="protein sequence ID" value="TPR12761.1"/>
    <property type="molecule type" value="Genomic_DNA"/>
</dbReference>
<proteinExistence type="predicted"/>